<dbReference type="Pfam" id="PF00171">
    <property type="entry name" value="Aldedh"/>
    <property type="match status" value="1"/>
</dbReference>
<dbReference type="AlphaFoldDB" id="A0AAD7QNX0"/>
<gene>
    <name evidence="6" type="ORF">POJ06DRAFT_269652</name>
</gene>
<keyword evidence="3" id="KW-0560">Oxidoreductase</keyword>
<proteinExistence type="predicted"/>
<dbReference type="Gene3D" id="3.40.605.10">
    <property type="entry name" value="Aldehyde Dehydrogenase, Chain A, domain 1"/>
    <property type="match status" value="1"/>
</dbReference>
<organism evidence="6 7">
    <name type="scientific">Lipomyces tetrasporus</name>
    <dbReference type="NCBI Taxonomy" id="54092"/>
    <lineage>
        <taxon>Eukaryota</taxon>
        <taxon>Fungi</taxon>
        <taxon>Dikarya</taxon>
        <taxon>Ascomycota</taxon>
        <taxon>Saccharomycotina</taxon>
        <taxon>Lipomycetes</taxon>
        <taxon>Lipomycetales</taxon>
        <taxon>Lipomycetaceae</taxon>
        <taxon>Lipomyces</taxon>
    </lineage>
</organism>
<sequence>MPESTVAHAIYILKWICGQGSPQRFQDPQTPFTSAALAELAHRAGIPAGVVKVVTTLKNTVEVGAILTGSPIVNKVSFTGSTRVAKILMKQSADTLKKLSFELGGTAPFILFDDADLHQAVAGAVMCKFRSSGQTCVCANRIYVQQGIYEAFMEAFTAEVAKFKIGPLGHDIHGPLIHDHAINKVQEHIEDAVKKAGESSWVAARRGQISGFTSSGRR</sequence>
<dbReference type="EC" id="1.2.1.24" evidence="1"/>
<dbReference type="Gene3D" id="3.40.309.10">
    <property type="entry name" value="Aldehyde Dehydrogenase, Chain A, domain 2"/>
    <property type="match status" value="1"/>
</dbReference>
<dbReference type="SUPFAM" id="SSF53720">
    <property type="entry name" value="ALDH-like"/>
    <property type="match status" value="1"/>
</dbReference>
<dbReference type="InterPro" id="IPR050740">
    <property type="entry name" value="Aldehyde_DH_Superfamily"/>
</dbReference>
<dbReference type="EMBL" id="JARPMG010000008">
    <property type="protein sequence ID" value="KAJ8098553.1"/>
    <property type="molecule type" value="Genomic_DNA"/>
</dbReference>
<dbReference type="InterPro" id="IPR016162">
    <property type="entry name" value="Ald_DH_N"/>
</dbReference>
<dbReference type="PANTHER" id="PTHR43353">
    <property type="entry name" value="SUCCINATE-SEMIALDEHYDE DEHYDROGENASE, MITOCHONDRIAL"/>
    <property type="match status" value="1"/>
</dbReference>
<dbReference type="RefSeq" id="XP_056042003.1">
    <property type="nucleotide sequence ID" value="XM_056189382.1"/>
</dbReference>
<dbReference type="PANTHER" id="PTHR43353:SF5">
    <property type="entry name" value="SUCCINATE-SEMIALDEHYDE DEHYDROGENASE, MITOCHONDRIAL"/>
    <property type="match status" value="1"/>
</dbReference>
<evidence type="ECO:0000313" key="7">
    <source>
        <dbReference type="Proteomes" id="UP001217417"/>
    </source>
</evidence>
<evidence type="ECO:0000259" key="5">
    <source>
        <dbReference type="Pfam" id="PF00171"/>
    </source>
</evidence>
<dbReference type="InterPro" id="IPR016163">
    <property type="entry name" value="Ald_DH_C"/>
</dbReference>
<evidence type="ECO:0000256" key="4">
    <source>
        <dbReference type="ARBA" id="ARBA00030806"/>
    </source>
</evidence>
<accession>A0AAD7QNX0</accession>
<evidence type="ECO:0000256" key="1">
    <source>
        <dbReference type="ARBA" id="ARBA00013051"/>
    </source>
</evidence>
<dbReference type="GeneID" id="80884548"/>
<evidence type="ECO:0000256" key="3">
    <source>
        <dbReference type="ARBA" id="ARBA00023002"/>
    </source>
</evidence>
<evidence type="ECO:0000313" key="6">
    <source>
        <dbReference type="EMBL" id="KAJ8098553.1"/>
    </source>
</evidence>
<dbReference type="PROSITE" id="PS00070">
    <property type="entry name" value="ALDEHYDE_DEHYDR_CYS"/>
    <property type="match status" value="1"/>
</dbReference>
<reference evidence="6" key="1">
    <citation type="submission" date="2023-03" db="EMBL/GenBank/DDBJ databases">
        <title>Near-Complete genome sequence of Lipomyces tetrasporous NRRL Y-64009, an oleaginous yeast capable of growing on lignocellulosic hydrolysates.</title>
        <authorList>
            <consortium name="Lawrence Berkeley National Laboratory"/>
            <person name="Jagtap S.S."/>
            <person name="Liu J.-J."/>
            <person name="Walukiewicz H.E."/>
            <person name="Pangilinan J."/>
            <person name="Lipzen A."/>
            <person name="Ahrendt S."/>
            <person name="Koriabine M."/>
            <person name="Cobaugh K."/>
            <person name="Salamov A."/>
            <person name="Yoshinaga Y."/>
            <person name="Ng V."/>
            <person name="Daum C."/>
            <person name="Grigoriev I.V."/>
            <person name="Slininger P.J."/>
            <person name="Dien B.S."/>
            <person name="Jin Y.-S."/>
            <person name="Rao C.V."/>
        </authorList>
    </citation>
    <scope>NUCLEOTIDE SEQUENCE</scope>
    <source>
        <strain evidence="6">NRRL Y-64009</strain>
    </source>
</reference>
<keyword evidence="7" id="KW-1185">Reference proteome</keyword>
<protein>
    <recommendedName>
        <fullName evidence="2">Succinate-semialdehyde dehydrogenase, mitochondrial</fullName>
        <ecNumber evidence="1">1.2.1.24</ecNumber>
    </recommendedName>
    <alternativeName>
        <fullName evidence="4">NAD(+)-dependent succinic semialdehyde dehydrogenase</fullName>
    </alternativeName>
</protein>
<dbReference type="InterPro" id="IPR015590">
    <property type="entry name" value="Aldehyde_DH_dom"/>
</dbReference>
<name>A0AAD7QNX0_9ASCO</name>
<dbReference type="InterPro" id="IPR016160">
    <property type="entry name" value="Ald_DH_CS_CYS"/>
</dbReference>
<comment type="caution">
    <text evidence="6">The sequence shown here is derived from an EMBL/GenBank/DDBJ whole genome shotgun (WGS) entry which is preliminary data.</text>
</comment>
<dbReference type="InterPro" id="IPR016161">
    <property type="entry name" value="Ald_DH/histidinol_DH"/>
</dbReference>
<dbReference type="GO" id="GO:0004777">
    <property type="term" value="F:succinate-semialdehyde dehydrogenase (NAD+) activity"/>
    <property type="evidence" value="ECO:0007669"/>
    <property type="project" value="UniProtKB-EC"/>
</dbReference>
<dbReference type="GO" id="GO:0009450">
    <property type="term" value="P:gamma-aminobutyric acid catabolic process"/>
    <property type="evidence" value="ECO:0007669"/>
    <property type="project" value="TreeGrafter"/>
</dbReference>
<evidence type="ECO:0000256" key="2">
    <source>
        <dbReference type="ARBA" id="ARBA00019842"/>
    </source>
</evidence>
<dbReference type="Proteomes" id="UP001217417">
    <property type="component" value="Unassembled WGS sequence"/>
</dbReference>
<dbReference type="GO" id="GO:0005737">
    <property type="term" value="C:cytoplasm"/>
    <property type="evidence" value="ECO:0007669"/>
    <property type="project" value="TreeGrafter"/>
</dbReference>
<feature type="domain" description="Aldehyde dehydrogenase" evidence="5">
    <location>
        <begin position="28"/>
        <end position="197"/>
    </location>
</feature>